<name>A0AAV0PFP5_9ROSI</name>
<dbReference type="AlphaFoldDB" id="A0AAV0PFP5"/>
<dbReference type="InterPro" id="IPR004320">
    <property type="entry name" value="BPS1_pln"/>
</dbReference>
<protein>
    <submittedName>
        <fullName evidence="2">Uncharacterized protein</fullName>
    </submittedName>
</protein>
<dbReference type="PANTHER" id="PTHR33070">
    <property type="entry name" value="OS06G0725500 PROTEIN"/>
    <property type="match status" value="1"/>
</dbReference>
<gene>
    <name evidence="2" type="ORF">LITE_LOCUS38045</name>
</gene>
<sequence>MAATSLHVRSNSLPSRPHPLVSEVEDNISRLRSSQSASSSSSSVSNKLRSLQDLQDCVEKLLALPLNQQALVQDQKFLNQMLDGSLRLLDFCNTTKDALSLMKESVFELQSVLRRRVQGGLHLNDVKQYITCRKTVKKAIQKALKNLKGVECSSIESPEIVSVLRDVEAITRDVFESLASFISQQRRPSGWSLVSKLMHQRKVANEQEEEEKKINEFALVDASLEGILGSKTNKYEKVQSDLKDLEMCIEDLEEGTECLYRRMIKTRVTLLNIFN</sequence>
<dbReference type="Pfam" id="PF03087">
    <property type="entry name" value="BPS1"/>
    <property type="match status" value="1"/>
</dbReference>
<evidence type="ECO:0000313" key="3">
    <source>
        <dbReference type="Proteomes" id="UP001154282"/>
    </source>
</evidence>
<dbReference type="EMBL" id="CAMGYJ010000008">
    <property type="protein sequence ID" value="CAI0469086.1"/>
    <property type="molecule type" value="Genomic_DNA"/>
</dbReference>
<keyword evidence="3" id="KW-1185">Reference proteome</keyword>
<feature type="region of interest" description="Disordered" evidence="1">
    <location>
        <begin position="1"/>
        <end position="20"/>
    </location>
</feature>
<proteinExistence type="predicted"/>
<accession>A0AAV0PFP5</accession>
<comment type="caution">
    <text evidence="2">The sequence shown here is derived from an EMBL/GenBank/DDBJ whole genome shotgun (WGS) entry which is preliminary data.</text>
</comment>
<dbReference type="PANTHER" id="PTHR33070:SF129">
    <property type="entry name" value="DUF241 DOMAIN PROTEIN"/>
    <property type="match status" value="1"/>
</dbReference>
<dbReference type="GO" id="GO:0048367">
    <property type="term" value="P:shoot system development"/>
    <property type="evidence" value="ECO:0007669"/>
    <property type="project" value="InterPro"/>
</dbReference>
<dbReference type="GO" id="GO:0048364">
    <property type="term" value="P:root development"/>
    <property type="evidence" value="ECO:0007669"/>
    <property type="project" value="InterPro"/>
</dbReference>
<evidence type="ECO:0000313" key="2">
    <source>
        <dbReference type="EMBL" id="CAI0469086.1"/>
    </source>
</evidence>
<evidence type="ECO:0000256" key="1">
    <source>
        <dbReference type="SAM" id="MobiDB-lite"/>
    </source>
</evidence>
<dbReference type="Proteomes" id="UP001154282">
    <property type="component" value="Unassembled WGS sequence"/>
</dbReference>
<organism evidence="2 3">
    <name type="scientific">Linum tenue</name>
    <dbReference type="NCBI Taxonomy" id="586396"/>
    <lineage>
        <taxon>Eukaryota</taxon>
        <taxon>Viridiplantae</taxon>
        <taxon>Streptophyta</taxon>
        <taxon>Embryophyta</taxon>
        <taxon>Tracheophyta</taxon>
        <taxon>Spermatophyta</taxon>
        <taxon>Magnoliopsida</taxon>
        <taxon>eudicotyledons</taxon>
        <taxon>Gunneridae</taxon>
        <taxon>Pentapetalae</taxon>
        <taxon>rosids</taxon>
        <taxon>fabids</taxon>
        <taxon>Malpighiales</taxon>
        <taxon>Linaceae</taxon>
        <taxon>Linum</taxon>
    </lineage>
</organism>
<reference evidence="2" key="1">
    <citation type="submission" date="2022-08" db="EMBL/GenBank/DDBJ databases">
        <authorList>
            <person name="Gutierrez-Valencia J."/>
        </authorList>
    </citation>
    <scope>NUCLEOTIDE SEQUENCE</scope>
</reference>